<dbReference type="Proteomes" id="UP000176614">
    <property type="component" value="Unassembled WGS sequence"/>
</dbReference>
<organism evidence="1 2">
    <name type="scientific">candidate division WWE3 bacterium RIFOXYA2_FULL_46_9</name>
    <dbReference type="NCBI Taxonomy" id="1802636"/>
    <lineage>
        <taxon>Bacteria</taxon>
        <taxon>Katanobacteria</taxon>
    </lineage>
</organism>
<name>A0A1F4VZY7_UNCKA</name>
<protein>
    <submittedName>
        <fullName evidence="1">Uncharacterized protein</fullName>
    </submittedName>
</protein>
<comment type="caution">
    <text evidence="1">The sequence shown here is derived from an EMBL/GenBank/DDBJ whole genome shotgun (WGS) entry which is preliminary data.</text>
</comment>
<evidence type="ECO:0000313" key="2">
    <source>
        <dbReference type="Proteomes" id="UP000176614"/>
    </source>
</evidence>
<dbReference type="AlphaFoldDB" id="A0A1F4VZY7"/>
<accession>A0A1F4VZY7</accession>
<evidence type="ECO:0000313" key="1">
    <source>
        <dbReference type="EMBL" id="OGC62363.1"/>
    </source>
</evidence>
<dbReference type="EMBL" id="MEVT01000020">
    <property type="protein sequence ID" value="OGC62363.1"/>
    <property type="molecule type" value="Genomic_DNA"/>
</dbReference>
<gene>
    <name evidence="1" type="ORF">A2264_05345</name>
</gene>
<proteinExistence type="predicted"/>
<sequence>MNNLVLEAQRNKILADADAQRAKIRQQEAEESVLAELHYDLAEKLEQLKDLVGQIQSLDPTFKSPLQVSAPAVDLSPYERSIDHASDQLTDLVPVMSLPQQQDFIAWDNARPA</sequence>
<reference evidence="1 2" key="1">
    <citation type="journal article" date="2016" name="Nat. Commun.">
        <title>Thousands of microbial genomes shed light on interconnected biogeochemical processes in an aquifer system.</title>
        <authorList>
            <person name="Anantharaman K."/>
            <person name="Brown C.T."/>
            <person name="Hug L.A."/>
            <person name="Sharon I."/>
            <person name="Castelle C.J."/>
            <person name="Probst A.J."/>
            <person name="Thomas B.C."/>
            <person name="Singh A."/>
            <person name="Wilkins M.J."/>
            <person name="Karaoz U."/>
            <person name="Brodie E.L."/>
            <person name="Williams K.H."/>
            <person name="Hubbard S.S."/>
            <person name="Banfield J.F."/>
        </authorList>
    </citation>
    <scope>NUCLEOTIDE SEQUENCE [LARGE SCALE GENOMIC DNA]</scope>
</reference>